<accession>A0ABT0LET8</accession>
<dbReference type="SUPFAM" id="SSF55961">
    <property type="entry name" value="Bet v1-like"/>
    <property type="match status" value="1"/>
</dbReference>
<proteinExistence type="predicted"/>
<dbReference type="InterPro" id="IPR023393">
    <property type="entry name" value="START-like_dom_sf"/>
</dbReference>
<dbReference type="CDD" id="cd07822">
    <property type="entry name" value="SRPBCC_4"/>
    <property type="match status" value="1"/>
</dbReference>
<evidence type="ECO:0000313" key="2">
    <source>
        <dbReference type="Proteomes" id="UP001203423"/>
    </source>
</evidence>
<reference evidence="1 2" key="1">
    <citation type="submission" date="2022-01" db="EMBL/GenBank/DDBJ databases">
        <title>Whole genome-based taxonomy of the Shewanellaceae.</title>
        <authorList>
            <person name="Martin-Rodriguez A.J."/>
        </authorList>
    </citation>
    <scope>NUCLEOTIDE SEQUENCE [LARGE SCALE GENOMIC DNA]</scope>
    <source>
        <strain evidence="1 2">DSM 17177</strain>
    </source>
</reference>
<dbReference type="EMBL" id="JAKIKS010000078">
    <property type="protein sequence ID" value="MCL1126221.1"/>
    <property type="molecule type" value="Genomic_DNA"/>
</dbReference>
<sequence>MLRNTHFAAINLAQMSKNKRQTVRRSILLLIILIWPSLAQAGNVPLIKTDTIIIQAKANDLYNTLLSFDRYALWNPWLFEASGDPSLGGNVWAKLWLDGKEMESNHTIITLETNKAFCWRDEMWYSFLAGGERCRYLIQQDDGSTQVSGSFQFKGVISGLSYLLYKAQMQQGMSDELLGLKTYIESNQ</sequence>
<dbReference type="Proteomes" id="UP001203423">
    <property type="component" value="Unassembled WGS sequence"/>
</dbReference>
<protein>
    <submittedName>
        <fullName evidence="1">SRPBCC domain-containing protein</fullName>
    </submittedName>
</protein>
<organism evidence="1 2">
    <name type="scientific">Shewanella surugensis</name>
    <dbReference type="NCBI Taxonomy" id="212020"/>
    <lineage>
        <taxon>Bacteria</taxon>
        <taxon>Pseudomonadati</taxon>
        <taxon>Pseudomonadota</taxon>
        <taxon>Gammaproteobacteria</taxon>
        <taxon>Alteromonadales</taxon>
        <taxon>Shewanellaceae</taxon>
        <taxon>Shewanella</taxon>
    </lineage>
</organism>
<name>A0ABT0LET8_9GAMM</name>
<keyword evidence="2" id="KW-1185">Reference proteome</keyword>
<gene>
    <name evidence="1" type="ORF">L2764_17485</name>
</gene>
<evidence type="ECO:0000313" key="1">
    <source>
        <dbReference type="EMBL" id="MCL1126221.1"/>
    </source>
</evidence>
<dbReference type="Gene3D" id="3.30.530.20">
    <property type="match status" value="1"/>
</dbReference>
<dbReference type="RefSeq" id="WP_248941611.1">
    <property type="nucleotide sequence ID" value="NZ_JAKIKS010000078.1"/>
</dbReference>
<comment type="caution">
    <text evidence="1">The sequence shown here is derived from an EMBL/GenBank/DDBJ whole genome shotgun (WGS) entry which is preliminary data.</text>
</comment>